<dbReference type="AlphaFoldDB" id="A0A1B6E652"/>
<feature type="region of interest" description="Disordered" evidence="1">
    <location>
        <begin position="52"/>
        <end position="113"/>
    </location>
</feature>
<gene>
    <name evidence="2" type="ORF">g.17058</name>
</gene>
<reference evidence="2" key="1">
    <citation type="submission" date="2015-12" db="EMBL/GenBank/DDBJ databases">
        <title>De novo transcriptome assembly of four potential Pierce s Disease insect vectors from Arizona vineyards.</title>
        <authorList>
            <person name="Tassone E.E."/>
        </authorList>
    </citation>
    <scope>NUCLEOTIDE SEQUENCE</scope>
</reference>
<name>A0A1B6E652_9HEMI</name>
<evidence type="ECO:0000256" key="1">
    <source>
        <dbReference type="SAM" id="MobiDB-lite"/>
    </source>
</evidence>
<feature type="compositionally biased region" description="Basic and acidic residues" evidence="1">
    <location>
        <begin position="52"/>
        <end position="90"/>
    </location>
</feature>
<sequence length="113" mass="13039">TYQDISPRAGLSRNIREVSPEKIFVVEDLYDGKEGLEHSPSIECYEEKIRFRDISPKATTSREVKDLSSEKDSKHRGSYDREKRSKEHSPGRNQHNVSPGRNQRSVSPGRNQR</sequence>
<proteinExistence type="predicted"/>
<accession>A0A1B6E652</accession>
<protein>
    <submittedName>
        <fullName evidence="2">Uncharacterized protein</fullName>
    </submittedName>
</protein>
<dbReference type="EMBL" id="GEDC01003882">
    <property type="protein sequence ID" value="JAS33416.1"/>
    <property type="molecule type" value="Transcribed_RNA"/>
</dbReference>
<organism evidence="2">
    <name type="scientific">Clastoptera arizonana</name>
    <name type="common">Arizona spittle bug</name>
    <dbReference type="NCBI Taxonomy" id="38151"/>
    <lineage>
        <taxon>Eukaryota</taxon>
        <taxon>Metazoa</taxon>
        <taxon>Ecdysozoa</taxon>
        <taxon>Arthropoda</taxon>
        <taxon>Hexapoda</taxon>
        <taxon>Insecta</taxon>
        <taxon>Pterygota</taxon>
        <taxon>Neoptera</taxon>
        <taxon>Paraneoptera</taxon>
        <taxon>Hemiptera</taxon>
        <taxon>Auchenorrhyncha</taxon>
        <taxon>Cercopoidea</taxon>
        <taxon>Clastopteridae</taxon>
        <taxon>Clastoptera</taxon>
    </lineage>
</organism>
<feature type="compositionally biased region" description="Polar residues" evidence="1">
    <location>
        <begin position="91"/>
        <end position="113"/>
    </location>
</feature>
<feature type="non-terminal residue" evidence="2">
    <location>
        <position position="113"/>
    </location>
</feature>
<evidence type="ECO:0000313" key="2">
    <source>
        <dbReference type="EMBL" id="JAS33416.1"/>
    </source>
</evidence>
<feature type="non-terminal residue" evidence="2">
    <location>
        <position position="1"/>
    </location>
</feature>